<feature type="domain" description="O-methyltransferase C-terminal" evidence="4">
    <location>
        <begin position="11"/>
        <end position="174"/>
    </location>
</feature>
<evidence type="ECO:0000256" key="1">
    <source>
        <dbReference type="ARBA" id="ARBA00022603"/>
    </source>
</evidence>
<dbReference type="OMA" id="NGMWIME"/>
<dbReference type="InterPro" id="IPR001077">
    <property type="entry name" value="COMT_C"/>
</dbReference>
<evidence type="ECO:0000256" key="3">
    <source>
        <dbReference type="ARBA" id="ARBA00022691"/>
    </source>
</evidence>
<name>A0A0K9P2K6_ZOSMR</name>
<protein>
    <recommendedName>
        <fullName evidence="4">O-methyltransferase C-terminal domain-containing protein</fullName>
    </recommendedName>
</protein>
<dbReference type="PROSITE" id="PS51683">
    <property type="entry name" value="SAM_OMT_II"/>
    <property type="match status" value="1"/>
</dbReference>
<evidence type="ECO:0000256" key="2">
    <source>
        <dbReference type="ARBA" id="ARBA00022679"/>
    </source>
</evidence>
<dbReference type="Proteomes" id="UP000036987">
    <property type="component" value="Unassembled WGS sequence"/>
</dbReference>
<comment type="caution">
    <text evidence="5">The sequence shown here is derived from an EMBL/GenBank/DDBJ whole genome shotgun (WGS) entry which is preliminary data.</text>
</comment>
<sequence>MHSDEVNLKSWYYLKEAAMTDGIPFNLAHGMSIFEYLGINAGFNNKFNEALLNITILHMKKILHSYNGFEGINKLVDVGGGTGANLDIIISQYPTLKGVNFDLPHVIQNAPLIKGVEHVGGDMFEKVPSGDAIFMKHVLHDWSDDHCVKLLKNCWKQLPKNGMVIVCELILPIETLENNLGFHAL</sequence>
<dbReference type="STRING" id="29655.A0A0K9P2K6"/>
<dbReference type="CDD" id="cd02440">
    <property type="entry name" value="AdoMet_MTases"/>
    <property type="match status" value="1"/>
</dbReference>
<dbReference type="GO" id="GO:0008171">
    <property type="term" value="F:O-methyltransferase activity"/>
    <property type="evidence" value="ECO:0000318"/>
    <property type="project" value="GO_Central"/>
</dbReference>
<evidence type="ECO:0000259" key="4">
    <source>
        <dbReference type="Pfam" id="PF00891"/>
    </source>
</evidence>
<organism evidence="5 6">
    <name type="scientific">Zostera marina</name>
    <name type="common">Eelgrass</name>
    <dbReference type="NCBI Taxonomy" id="29655"/>
    <lineage>
        <taxon>Eukaryota</taxon>
        <taxon>Viridiplantae</taxon>
        <taxon>Streptophyta</taxon>
        <taxon>Embryophyta</taxon>
        <taxon>Tracheophyta</taxon>
        <taxon>Spermatophyta</taxon>
        <taxon>Magnoliopsida</taxon>
        <taxon>Liliopsida</taxon>
        <taxon>Zosteraceae</taxon>
        <taxon>Zostera</taxon>
    </lineage>
</organism>
<accession>A0A0K9P2K6</accession>
<dbReference type="Gene3D" id="3.40.50.150">
    <property type="entry name" value="Vaccinia Virus protein VP39"/>
    <property type="match status" value="1"/>
</dbReference>
<dbReference type="GO" id="GO:0032259">
    <property type="term" value="P:methylation"/>
    <property type="evidence" value="ECO:0000318"/>
    <property type="project" value="GO_Central"/>
</dbReference>
<keyword evidence="6" id="KW-1185">Reference proteome</keyword>
<dbReference type="OrthoDB" id="1606438at2759"/>
<dbReference type="AlphaFoldDB" id="A0A0K9P2K6"/>
<dbReference type="InterPro" id="IPR016461">
    <property type="entry name" value="COMT-like"/>
</dbReference>
<evidence type="ECO:0000313" key="5">
    <source>
        <dbReference type="EMBL" id="KMZ62445.1"/>
    </source>
</evidence>
<dbReference type="SUPFAM" id="SSF53335">
    <property type="entry name" value="S-adenosyl-L-methionine-dependent methyltransferases"/>
    <property type="match status" value="1"/>
</dbReference>
<dbReference type="InterPro" id="IPR029063">
    <property type="entry name" value="SAM-dependent_MTases_sf"/>
</dbReference>
<evidence type="ECO:0000313" key="6">
    <source>
        <dbReference type="Proteomes" id="UP000036987"/>
    </source>
</evidence>
<dbReference type="PANTHER" id="PTHR11746">
    <property type="entry name" value="O-METHYLTRANSFERASE"/>
    <property type="match status" value="1"/>
</dbReference>
<keyword evidence="3" id="KW-0949">S-adenosyl-L-methionine</keyword>
<proteinExistence type="predicted"/>
<keyword evidence="2" id="KW-0808">Transferase</keyword>
<reference evidence="6" key="1">
    <citation type="journal article" date="2016" name="Nature">
        <title>The genome of the seagrass Zostera marina reveals angiosperm adaptation to the sea.</title>
        <authorList>
            <person name="Olsen J.L."/>
            <person name="Rouze P."/>
            <person name="Verhelst B."/>
            <person name="Lin Y.-C."/>
            <person name="Bayer T."/>
            <person name="Collen J."/>
            <person name="Dattolo E."/>
            <person name="De Paoli E."/>
            <person name="Dittami S."/>
            <person name="Maumus F."/>
            <person name="Michel G."/>
            <person name="Kersting A."/>
            <person name="Lauritano C."/>
            <person name="Lohaus R."/>
            <person name="Toepel M."/>
            <person name="Tonon T."/>
            <person name="Vanneste K."/>
            <person name="Amirebrahimi M."/>
            <person name="Brakel J."/>
            <person name="Bostroem C."/>
            <person name="Chovatia M."/>
            <person name="Grimwood J."/>
            <person name="Jenkins J.W."/>
            <person name="Jueterbock A."/>
            <person name="Mraz A."/>
            <person name="Stam W.T."/>
            <person name="Tice H."/>
            <person name="Bornberg-Bauer E."/>
            <person name="Green P.J."/>
            <person name="Pearson G.A."/>
            <person name="Procaccini G."/>
            <person name="Duarte C.M."/>
            <person name="Schmutz J."/>
            <person name="Reusch T.B.H."/>
            <person name="Van de Peer Y."/>
        </authorList>
    </citation>
    <scope>NUCLEOTIDE SEQUENCE [LARGE SCALE GENOMIC DNA]</scope>
    <source>
        <strain evidence="6">cv. Finnish</strain>
    </source>
</reference>
<gene>
    <name evidence="5" type="ORF">ZOSMA_462G00080</name>
</gene>
<keyword evidence="1" id="KW-0489">Methyltransferase</keyword>
<dbReference type="EMBL" id="LFYR01001356">
    <property type="protein sequence ID" value="KMZ62445.1"/>
    <property type="molecule type" value="Genomic_DNA"/>
</dbReference>
<dbReference type="GO" id="GO:0008757">
    <property type="term" value="F:S-adenosylmethionine-dependent methyltransferase activity"/>
    <property type="evidence" value="ECO:0000318"/>
    <property type="project" value="GO_Central"/>
</dbReference>
<dbReference type="Pfam" id="PF00891">
    <property type="entry name" value="Methyltransf_2"/>
    <property type="match status" value="1"/>
</dbReference>